<evidence type="ECO:0000256" key="5">
    <source>
        <dbReference type="ARBA" id="ARBA00022692"/>
    </source>
</evidence>
<sequence>MSDHSNQLKLQNSRYMPGLDGLRAVAVIAIIIYHLNPRWLPGGFLGVDTFLVISGYLITSLLLREYHNTQIIDLKNFWIRRFRRLIPALFFMTGVVITYVLVFESGIIRTVKEDGIAAFLYLSNWWYIIEDVSYFEASEPRPLMHLWSLAIEEQFYIIWPVVLLVLLSKFKNYKHIMLIILIMTIISLIWMMVLALPYEDNSRVYFGTDTRLQTLLLGVLLAYIWPPFRLKKDIGQKIKVWIDGIGIGALLILIIFFVTVDDSSHWIYYGGLYLITLVTLLLIASSVHPSTVLPKVLGNRFMLWVGTRSYSLYLWHYPIITLINMNFVQGQIPFYIILLQVLLTVLCAEISFRWIETPLRRHGFKAVWPAAKHRVRFVTTGVIAVVSLTVMTGVFDSLHHDVNENRQTNFMSEQETPSKDEEVSDEAVDLQEISPLFIGDSIMVNVGEELEARIPNAVINGEVGRQVRDTLELVKDNYDDYGESDDIIVIQLGTNGTFTEEELNALINVFEEAEIYFVNTRVPRSWETSVNENLEEAGNQHENVTIIDWHSHSEGKTEYFSADGVHLLPEGVESMTDLIIDEISRK</sequence>
<keyword evidence="12" id="KW-1185">Reference proteome</keyword>
<keyword evidence="8" id="KW-0012">Acyltransferase</keyword>
<feature type="transmembrane region" description="Helical" evidence="9">
    <location>
        <begin position="266"/>
        <end position="289"/>
    </location>
</feature>
<dbReference type="GO" id="GO:0016747">
    <property type="term" value="F:acyltransferase activity, transferring groups other than amino-acyl groups"/>
    <property type="evidence" value="ECO:0007669"/>
    <property type="project" value="InterPro"/>
</dbReference>
<evidence type="ECO:0000256" key="6">
    <source>
        <dbReference type="ARBA" id="ARBA00022989"/>
    </source>
</evidence>
<dbReference type="Pfam" id="PF01757">
    <property type="entry name" value="Acyl_transf_3"/>
    <property type="match status" value="1"/>
</dbReference>
<evidence type="ECO:0000313" key="11">
    <source>
        <dbReference type="EMBL" id="SDK41417.1"/>
    </source>
</evidence>
<accession>A0A1G9BPP0</accession>
<feature type="transmembrane region" description="Helical" evidence="9">
    <location>
        <begin position="144"/>
        <end position="166"/>
    </location>
</feature>
<evidence type="ECO:0000256" key="1">
    <source>
        <dbReference type="ARBA" id="ARBA00004651"/>
    </source>
</evidence>
<keyword evidence="4 11" id="KW-0808">Transferase</keyword>
<dbReference type="STRING" id="576118.SAMN05216216_10359"/>
<protein>
    <submittedName>
        <fullName evidence="11">Peptidoglycan-N-acetylmuramate O-acetyltransferase</fullName>
    </submittedName>
</protein>
<feature type="transmembrane region" description="Helical" evidence="9">
    <location>
        <begin position="334"/>
        <end position="355"/>
    </location>
</feature>
<comment type="subcellular location">
    <subcellularLocation>
        <location evidence="1">Cell membrane</location>
        <topology evidence="1">Multi-pass membrane protein</topology>
    </subcellularLocation>
</comment>
<dbReference type="OrthoDB" id="9796461at2"/>
<organism evidence="11 12">
    <name type="scientific">Lacicoccus qingdaonensis</name>
    <dbReference type="NCBI Taxonomy" id="576118"/>
    <lineage>
        <taxon>Bacteria</taxon>
        <taxon>Bacillati</taxon>
        <taxon>Bacillota</taxon>
        <taxon>Bacilli</taxon>
        <taxon>Bacillales</taxon>
        <taxon>Salinicoccaceae</taxon>
        <taxon>Lacicoccus</taxon>
    </lineage>
</organism>
<evidence type="ECO:0000256" key="3">
    <source>
        <dbReference type="ARBA" id="ARBA00022475"/>
    </source>
</evidence>
<evidence type="ECO:0000256" key="8">
    <source>
        <dbReference type="ARBA" id="ARBA00023315"/>
    </source>
</evidence>
<dbReference type="AlphaFoldDB" id="A0A1G9BPP0"/>
<name>A0A1G9BPP0_9BACL</name>
<dbReference type="GO" id="GO:0009103">
    <property type="term" value="P:lipopolysaccharide biosynthetic process"/>
    <property type="evidence" value="ECO:0007669"/>
    <property type="project" value="TreeGrafter"/>
</dbReference>
<feature type="transmembrane region" description="Helical" evidence="9">
    <location>
        <begin position="210"/>
        <end position="228"/>
    </location>
</feature>
<feature type="transmembrane region" description="Helical" evidence="9">
    <location>
        <begin position="178"/>
        <end position="198"/>
    </location>
</feature>
<dbReference type="EMBL" id="FNFY01000003">
    <property type="protein sequence ID" value="SDK41417.1"/>
    <property type="molecule type" value="Genomic_DNA"/>
</dbReference>
<feature type="transmembrane region" description="Helical" evidence="9">
    <location>
        <begin position="375"/>
        <end position="395"/>
    </location>
</feature>
<keyword evidence="3" id="KW-1003">Cell membrane</keyword>
<dbReference type="InterPro" id="IPR050879">
    <property type="entry name" value="Acyltransferase_3"/>
</dbReference>
<comment type="similarity">
    <text evidence="2">Belongs to the acyltransferase 3 family.</text>
</comment>
<proteinExistence type="inferred from homology"/>
<evidence type="ECO:0000256" key="2">
    <source>
        <dbReference type="ARBA" id="ARBA00007400"/>
    </source>
</evidence>
<feature type="transmembrane region" description="Helical" evidence="9">
    <location>
        <begin position="84"/>
        <end position="102"/>
    </location>
</feature>
<feature type="transmembrane region" description="Helical" evidence="9">
    <location>
        <begin position="310"/>
        <end position="328"/>
    </location>
</feature>
<keyword evidence="5 9" id="KW-0812">Transmembrane</keyword>
<dbReference type="PANTHER" id="PTHR23028:SF53">
    <property type="entry name" value="ACYL_TRANSF_3 DOMAIN-CONTAINING PROTEIN"/>
    <property type="match status" value="1"/>
</dbReference>
<dbReference type="SUPFAM" id="SSF52266">
    <property type="entry name" value="SGNH hydrolase"/>
    <property type="match status" value="1"/>
</dbReference>
<keyword evidence="7 9" id="KW-0472">Membrane</keyword>
<keyword evidence="6 9" id="KW-1133">Transmembrane helix</keyword>
<evidence type="ECO:0000256" key="4">
    <source>
        <dbReference type="ARBA" id="ARBA00022679"/>
    </source>
</evidence>
<feature type="transmembrane region" description="Helical" evidence="9">
    <location>
        <begin position="21"/>
        <end position="36"/>
    </location>
</feature>
<feature type="domain" description="Acyltransferase 3" evidence="10">
    <location>
        <begin position="17"/>
        <end position="347"/>
    </location>
</feature>
<dbReference type="PANTHER" id="PTHR23028">
    <property type="entry name" value="ACETYLTRANSFERASE"/>
    <property type="match status" value="1"/>
</dbReference>
<gene>
    <name evidence="11" type="ORF">SAMN05216216_10359</name>
</gene>
<dbReference type="Proteomes" id="UP000199008">
    <property type="component" value="Unassembled WGS sequence"/>
</dbReference>
<dbReference type="Gene3D" id="3.40.50.1110">
    <property type="entry name" value="SGNH hydrolase"/>
    <property type="match status" value="1"/>
</dbReference>
<feature type="transmembrane region" description="Helical" evidence="9">
    <location>
        <begin position="42"/>
        <end position="63"/>
    </location>
</feature>
<evidence type="ECO:0000256" key="7">
    <source>
        <dbReference type="ARBA" id="ARBA00023136"/>
    </source>
</evidence>
<evidence type="ECO:0000259" key="10">
    <source>
        <dbReference type="Pfam" id="PF01757"/>
    </source>
</evidence>
<dbReference type="GO" id="GO:0005886">
    <property type="term" value="C:plasma membrane"/>
    <property type="evidence" value="ECO:0007669"/>
    <property type="project" value="UniProtKB-SubCell"/>
</dbReference>
<feature type="transmembrane region" description="Helical" evidence="9">
    <location>
        <begin position="240"/>
        <end position="260"/>
    </location>
</feature>
<evidence type="ECO:0000313" key="12">
    <source>
        <dbReference type="Proteomes" id="UP000199008"/>
    </source>
</evidence>
<reference evidence="12" key="1">
    <citation type="submission" date="2016-10" db="EMBL/GenBank/DDBJ databases">
        <authorList>
            <person name="Varghese N."/>
            <person name="Submissions S."/>
        </authorList>
    </citation>
    <scope>NUCLEOTIDE SEQUENCE [LARGE SCALE GENOMIC DNA]</scope>
    <source>
        <strain evidence="12">CGMCC 1.8895</strain>
    </source>
</reference>
<evidence type="ECO:0000256" key="9">
    <source>
        <dbReference type="SAM" id="Phobius"/>
    </source>
</evidence>
<dbReference type="CDD" id="cd01840">
    <property type="entry name" value="SGNH_hydrolase_yrhL_like"/>
    <property type="match status" value="1"/>
</dbReference>
<dbReference type="InterPro" id="IPR036514">
    <property type="entry name" value="SGNH_hydro_sf"/>
</dbReference>
<dbReference type="InterPro" id="IPR002656">
    <property type="entry name" value="Acyl_transf_3_dom"/>
</dbReference>